<dbReference type="PIRSF" id="PIRSF033579">
    <property type="entry name" value="Anaer_Co_chel"/>
    <property type="match status" value="1"/>
</dbReference>
<name>A0ABR8Q4F7_9CLOT</name>
<dbReference type="RefSeq" id="WP_191750041.1">
    <property type="nucleotide sequence ID" value="NZ_JACSQZ010000028.1"/>
</dbReference>
<dbReference type="Pfam" id="PF06180">
    <property type="entry name" value="CbiK"/>
    <property type="match status" value="1"/>
</dbReference>
<keyword evidence="2" id="KW-1185">Reference proteome</keyword>
<dbReference type="CDD" id="cd03413">
    <property type="entry name" value="CbiK_C"/>
    <property type="match status" value="1"/>
</dbReference>
<proteinExistence type="predicted"/>
<dbReference type="InterPro" id="IPR010388">
    <property type="entry name" value="Anaerobic_Co-chelatase"/>
</dbReference>
<organism evidence="1 2">
    <name type="scientific">Clostridium gallinarum</name>
    <dbReference type="NCBI Taxonomy" id="2762246"/>
    <lineage>
        <taxon>Bacteria</taxon>
        <taxon>Bacillati</taxon>
        <taxon>Bacillota</taxon>
        <taxon>Clostridia</taxon>
        <taxon>Eubacteriales</taxon>
        <taxon>Clostridiaceae</taxon>
        <taxon>Clostridium</taxon>
    </lineage>
</organism>
<accession>A0ABR8Q4F7</accession>
<evidence type="ECO:0000313" key="1">
    <source>
        <dbReference type="EMBL" id="MBD7915280.1"/>
    </source>
</evidence>
<gene>
    <name evidence="1" type="ORF">H9660_08985</name>
</gene>
<sequence length="285" mass="32755">MKKAIIVASFGTSYENALKNSIEVIEKEIEERFKEYDIFRAFTSHIIIKKLRGTKNINVLTPEETLEKLYIDGYDEVIIQPLHIIPGEEYDYIKNVMEEYEEKFSCIKIGRPIFYYQGVEGVPDDYSLFIESIDKVLKENENVVLFGHGTAHPATSVYGCIQSVLQDEGYENVFVGTVEGYPSLDNVLNRLKRKNIKEVLLMPLMVVAGDHVLNDMASEEEDSWKTILEAEGIKVNLFMKGLGEVKEFRNLYIDRIEDVINDRYKNIGSTKKGIKNEDTNNFVKL</sequence>
<reference evidence="1 2" key="1">
    <citation type="submission" date="2020-08" db="EMBL/GenBank/DDBJ databases">
        <title>A Genomic Blueprint of the Chicken Gut Microbiome.</title>
        <authorList>
            <person name="Gilroy R."/>
            <person name="Ravi A."/>
            <person name="Getino M."/>
            <person name="Pursley I."/>
            <person name="Horton D.L."/>
            <person name="Alikhan N.-F."/>
            <person name="Baker D."/>
            <person name="Gharbi K."/>
            <person name="Hall N."/>
            <person name="Watson M."/>
            <person name="Adriaenssens E.M."/>
            <person name="Foster-Nyarko E."/>
            <person name="Jarju S."/>
            <person name="Secka A."/>
            <person name="Antonio M."/>
            <person name="Oren A."/>
            <person name="Chaudhuri R."/>
            <person name="La Ragione R.M."/>
            <person name="Hildebrand F."/>
            <person name="Pallen M.J."/>
        </authorList>
    </citation>
    <scope>NUCLEOTIDE SEQUENCE [LARGE SCALE GENOMIC DNA]</scope>
    <source>
        <strain evidence="1 2">Sa3CUN1</strain>
    </source>
</reference>
<dbReference type="CDD" id="cd03412">
    <property type="entry name" value="CbiK_N"/>
    <property type="match status" value="1"/>
</dbReference>
<dbReference type="SUPFAM" id="SSF53800">
    <property type="entry name" value="Chelatase"/>
    <property type="match status" value="1"/>
</dbReference>
<dbReference type="Gene3D" id="3.40.50.1400">
    <property type="match status" value="2"/>
</dbReference>
<comment type="caution">
    <text evidence="1">The sequence shown here is derived from an EMBL/GenBank/DDBJ whole genome shotgun (WGS) entry which is preliminary data.</text>
</comment>
<dbReference type="EMBL" id="JACSQZ010000028">
    <property type="protein sequence ID" value="MBD7915280.1"/>
    <property type="molecule type" value="Genomic_DNA"/>
</dbReference>
<dbReference type="Proteomes" id="UP000640335">
    <property type="component" value="Unassembled WGS sequence"/>
</dbReference>
<protein>
    <submittedName>
        <fullName evidence="1">Sirohydrochlorin cobaltochelatase</fullName>
    </submittedName>
</protein>
<evidence type="ECO:0000313" key="2">
    <source>
        <dbReference type="Proteomes" id="UP000640335"/>
    </source>
</evidence>